<dbReference type="RefSeq" id="WP_116856568.1">
    <property type="nucleotide sequence ID" value="NZ_QTJV01000012.1"/>
</dbReference>
<name>A0A3E1NVA9_9BACT</name>
<feature type="transmembrane region" description="Helical" evidence="1">
    <location>
        <begin position="62"/>
        <end position="81"/>
    </location>
</feature>
<keyword evidence="1" id="KW-1133">Transmembrane helix</keyword>
<gene>
    <name evidence="2" type="ORF">DXN04_27255</name>
</gene>
<dbReference type="Proteomes" id="UP000261174">
    <property type="component" value="Unassembled WGS sequence"/>
</dbReference>
<feature type="transmembrane region" description="Helical" evidence="1">
    <location>
        <begin position="37"/>
        <end position="56"/>
    </location>
</feature>
<dbReference type="AlphaFoldDB" id="A0A3E1NVA9"/>
<keyword evidence="1" id="KW-0812">Transmembrane</keyword>
<feature type="transmembrane region" description="Helical" evidence="1">
    <location>
        <begin position="88"/>
        <end position="107"/>
    </location>
</feature>
<organism evidence="2 3">
    <name type="scientific">Chitinophaga silvisoli</name>
    <dbReference type="NCBI Taxonomy" id="2291814"/>
    <lineage>
        <taxon>Bacteria</taxon>
        <taxon>Pseudomonadati</taxon>
        <taxon>Bacteroidota</taxon>
        <taxon>Chitinophagia</taxon>
        <taxon>Chitinophagales</taxon>
        <taxon>Chitinophagaceae</taxon>
        <taxon>Chitinophaga</taxon>
    </lineage>
</organism>
<dbReference type="EMBL" id="QTJV01000012">
    <property type="protein sequence ID" value="RFM31860.1"/>
    <property type="molecule type" value="Genomic_DNA"/>
</dbReference>
<dbReference type="OrthoDB" id="678120at2"/>
<comment type="caution">
    <text evidence="2">The sequence shown here is derived from an EMBL/GenBank/DDBJ whole genome shotgun (WGS) entry which is preliminary data.</text>
</comment>
<proteinExistence type="predicted"/>
<sequence length="108" mass="12148">MLFSILLLIHFIAFAFYVGYLALLWPVKGKGPRSKAGFILGMIILLTGILMVMMIYPNVNYYKVVPKTAAFLVVTVIYIFFEKKELTTTAYYSLIGLTLLAGCIAIFH</sequence>
<protein>
    <submittedName>
        <fullName evidence="2">Uncharacterized protein</fullName>
    </submittedName>
</protein>
<evidence type="ECO:0000313" key="3">
    <source>
        <dbReference type="Proteomes" id="UP000261174"/>
    </source>
</evidence>
<feature type="transmembrane region" description="Helical" evidence="1">
    <location>
        <begin position="6"/>
        <end position="25"/>
    </location>
</feature>
<evidence type="ECO:0000313" key="2">
    <source>
        <dbReference type="EMBL" id="RFM31860.1"/>
    </source>
</evidence>
<keyword evidence="1" id="KW-0472">Membrane</keyword>
<accession>A0A3E1NVA9</accession>
<keyword evidence="3" id="KW-1185">Reference proteome</keyword>
<reference evidence="2 3" key="1">
    <citation type="submission" date="2018-08" db="EMBL/GenBank/DDBJ databases">
        <title>Chitinophaga sp. K20C18050901, a novel bacterium isolated from forest soil.</title>
        <authorList>
            <person name="Wang C."/>
        </authorList>
    </citation>
    <scope>NUCLEOTIDE SEQUENCE [LARGE SCALE GENOMIC DNA]</scope>
    <source>
        <strain evidence="2 3">K20C18050901</strain>
    </source>
</reference>
<evidence type="ECO:0000256" key="1">
    <source>
        <dbReference type="SAM" id="Phobius"/>
    </source>
</evidence>